<keyword evidence="5 6" id="KW-0472">Membrane</keyword>
<reference evidence="7" key="1">
    <citation type="submission" date="2007-07" db="EMBL/GenBank/DDBJ databases">
        <title>PCAP assembly of the Caenorhabditis remanei genome.</title>
        <authorList>
            <consortium name="The Caenorhabditis remanei Sequencing Consortium"/>
            <person name="Wilson R.K."/>
        </authorList>
    </citation>
    <scope>NUCLEOTIDE SEQUENCE [LARGE SCALE GENOMIC DNA]</scope>
    <source>
        <strain evidence="7">PB4641</strain>
    </source>
</reference>
<dbReference type="InterPro" id="IPR050920">
    <property type="entry name" value="Nematode_rcpt-like_delta"/>
</dbReference>
<dbReference type="GeneID" id="9815873"/>
<dbReference type="Pfam" id="PF10317">
    <property type="entry name" value="7TM_GPCR_Srd"/>
    <property type="match status" value="1"/>
</dbReference>
<keyword evidence="8" id="KW-1185">Reference proteome</keyword>
<comment type="subcellular location">
    <subcellularLocation>
        <location evidence="1">Membrane</location>
        <topology evidence="1">Multi-pass membrane protein</topology>
    </subcellularLocation>
</comment>
<dbReference type="OrthoDB" id="5785156at2759"/>
<evidence type="ECO:0000256" key="4">
    <source>
        <dbReference type="ARBA" id="ARBA00022989"/>
    </source>
</evidence>
<dbReference type="GO" id="GO:0016020">
    <property type="term" value="C:membrane"/>
    <property type="evidence" value="ECO:0007669"/>
    <property type="project" value="UniProtKB-SubCell"/>
</dbReference>
<keyword evidence="4 6" id="KW-1133">Transmembrane helix</keyword>
<evidence type="ECO:0000256" key="1">
    <source>
        <dbReference type="ARBA" id="ARBA00004141"/>
    </source>
</evidence>
<dbReference type="EMBL" id="DS268413">
    <property type="protein sequence ID" value="EFP07649.1"/>
    <property type="molecule type" value="Genomic_DNA"/>
</dbReference>
<evidence type="ECO:0000313" key="7">
    <source>
        <dbReference type="EMBL" id="EFP07649.1"/>
    </source>
</evidence>
<evidence type="ECO:0000256" key="6">
    <source>
        <dbReference type="SAM" id="Phobius"/>
    </source>
</evidence>
<dbReference type="InParanoid" id="E3LQI7"/>
<dbReference type="PANTHER" id="PTHR22945:SF89">
    <property type="entry name" value="SERPENTINE RECEPTOR, CLASS D (DELTA)-RELATED"/>
    <property type="match status" value="1"/>
</dbReference>
<feature type="transmembrane region" description="Helical" evidence="6">
    <location>
        <begin position="47"/>
        <end position="65"/>
    </location>
</feature>
<organism evidence="8">
    <name type="scientific">Caenorhabditis remanei</name>
    <name type="common">Caenorhabditis vulgaris</name>
    <dbReference type="NCBI Taxonomy" id="31234"/>
    <lineage>
        <taxon>Eukaryota</taxon>
        <taxon>Metazoa</taxon>
        <taxon>Ecdysozoa</taxon>
        <taxon>Nematoda</taxon>
        <taxon>Chromadorea</taxon>
        <taxon>Rhabditida</taxon>
        <taxon>Rhabditina</taxon>
        <taxon>Rhabditomorpha</taxon>
        <taxon>Rhabditoidea</taxon>
        <taxon>Rhabditidae</taxon>
        <taxon>Peloderinae</taxon>
        <taxon>Caenorhabditis</taxon>
    </lineage>
</organism>
<dbReference type="RefSeq" id="XP_003113737.2">
    <property type="nucleotide sequence ID" value="XM_003113689.2"/>
</dbReference>
<comment type="similarity">
    <text evidence="2">Belongs to the nematode receptor-like protein srd family.</text>
</comment>
<feature type="transmembrane region" description="Helical" evidence="6">
    <location>
        <begin position="99"/>
        <end position="121"/>
    </location>
</feature>
<dbReference type="PANTHER" id="PTHR22945">
    <property type="entry name" value="SERPENTINE RECEPTOR, CLASS D DELTA"/>
    <property type="match status" value="1"/>
</dbReference>
<accession>E3LQI7</accession>
<gene>
    <name evidence="7" type="primary">Cre-srd-58</name>
    <name evidence="7" type="ORF">CRE_26166</name>
</gene>
<dbReference type="InterPro" id="IPR019421">
    <property type="entry name" value="7TM_GPCR_serpentine_rcpt_Srd"/>
</dbReference>
<feature type="transmembrane region" description="Helical" evidence="6">
    <location>
        <begin position="190"/>
        <end position="212"/>
    </location>
</feature>
<protein>
    <submittedName>
        <fullName evidence="7">CRE-SRD-58 protein</fullName>
    </submittedName>
</protein>
<evidence type="ECO:0000313" key="8">
    <source>
        <dbReference type="Proteomes" id="UP000008281"/>
    </source>
</evidence>
<evidence type="ECO:0000256" key="2">
    <source>
        <dbReference type="ARBA" id="ARBA00009166"/>
    </source>
</evidence>
<dbReference type="AlphaFoldDB" id="E3LQI7"/>
<evidence type="ECO:0000256" key="5">
    <source>
        <dbReference type="ARBA" id="ARBA00023136"/>
    </source>
</evidence>
<dbReference type="FunCoup" id="E3LQI7">
    <property type="interactions" value="6"/>
</dbReference>
<dbReference type="eggNOG" id="ENOG502TGF5">
    <property type="taxonomic scope" value="Eukaryota"/>
</dbReference>
<dbReference type="OMA" id="FINYHIF"/>
<feature type="transmembrane region" description="Helical" evidence="6">
    <location>
        <begin position="233"/>
        <end position="253"/>
    </location>
</feature>
<sequence length="328" mass="37294">MCSNSNCYVAFFSYYWPLCGFFAITFQMILLYLISYRSPAFLDNLKCFLYNTSFIQIVLITSAFISQHRLLSNSNSAAVLTIGPCSYISPRFCFINYHIFMATSFAAGSAISITVLFRFLVLVQNQVTANQTYFMVFASYIAPFVLLLLPFTDNWDFESVQRTTAIEHPTYNLSIYIPFSGFENAGSPQFLSATLLLSIGAYGIPIGCLFLTRKVLILIRFHRHMSDRTKKQAQTLIHGLIVQSMLPFISYIPSFSGYVYTQTTGRELLFCEHLILVSSAFPALLDPFISFYFIVPYRQAILEFFLPKRQSQSRITCSVTNNSTSGFN</sequence>
<feature type="transmembrane region" description="Helical" evidence="6">
    <location>
        <begin position="14"/>
        <end position="35"/>
    </location>
</feature>
<dbReference type="KEGG" id="crq:GCK72_006445"/>
<proteinExistence type="inferred from homology"/>
<keyword evidence="3 6" id="KW-0812">Transmembrane</keyword>
<evidence type="ECO:0000256" key="3">
    <source>
        <dbReference type="ARBA" id="ARBA00022692"/>
    </source>
</evidence>
<feature type="transmembrane region" description="Helical" evidence="6">
    <location>
        <begin position="273"/>
        <end position="295"/>
    </location>
</feature>
<dbReference type="SUPFAM" id="SSF81321">
    <property type="entry name" value="Family A G protein-coupled receptor-like"/>
    <property type="match status" value="1"/>
</dbReference>
<dbReference type="CTD" id="9815873"/>
<dbReference type="HOGENOM" id="CLU_057924_2_1_1"/>
<feature type="transmembrane region" description="Helical" evidence="6">
    <location>
        <begin position="133"/>
        <end position="152"/>
    </location>
</feature>
<name>E3LQI7_CAERE</name>
<dbReference type="Proteomes" id="UP000008281">
    <property type="component" value="Unassembled WGS sequence"/>
</dbReference>